<dbReference type="EMBL" id="BLRX01000056">
    <property type="protein sequence ID" value="GFP25230.1"/>
    <property type="molecule type" value="Genomic_DNA"/>
</dbReference>
<keyword evidence="4 6" id="KW-1133">Transmembrane helix</keyword>
<proteinExistence type="predicted"/>
<comment type="caution">
    <text evidence="9">The sequence shown here is derived from an EMBL/GenBank/DDBJ whole genome shotgun (WGS) entry which is preliminary data.</text>
</comment>
<evidence type="ECO:0000313" key="8">
    <source>
        <dbReference type="EMBL" id="GFP20123.1"/>
    </source>
</evidence>
<sequence>MEGSWWRRFYSLAHPLGGFIVRLLRRVGLQIDFRKMQLLLYRSGLGGKVDPQSWLGLKATFSLLVALVLAFLFLILPGSLAFKTVFFLCVLFLGFRFPDWRLESRGRERRKAIDSQLPYAVDLLATCCLAGLNIHQAMSTVLAEIGGVLGEEITVSLGQLELGMGKDEVLKEMRERTASHSLVDFFSFLFRAEKLGTPLEDVLASKSRDVRDLQRSSVEKKARQAPVLLLFPLVFLILPSFILLTVGIFVLPILKM</sequence>
<evidence type="ECO:0000313" key="15">
    <source>
        <dbReference type="Proteomes" id="UP000561271"/>
    </source>
</evidence>
<dbReference type="Proteomes" id="UP000574717">
    <property type="component" value="Unassembled WGS sequence"/>
</dbReference>
<feature type="transmembrane region" description="Helical" evidence="6">
    <location>
        <begin position="227"/>
        <end position="254"/>
    </location>
</feature>
<dbReference type="EMBL" id="BLSC01000155">
    <property type="protein sequence ID" value="GFP37754.1"/>
    <property type="molecule type" value="Genomic_DNA"/>
</dbReference>
<evidence type="ECO:0000256" key="4">
    <source>
        <dbReference type="ARBA" id="ARBA00022989"/>
    </source>
</evidence>
<keyword evidence="5 6" id="KW-0472">Membrane</keyword>
<dbReference type="Pfam" id="PF00482">
    <property type="entry name" value="T2SSF"/>
    <property type="match status" value="1"/>
</dbReference>
<dbReference type="EMBL" id="BLSD01000001">
    <property type="protein sequence ID" value="GFP38327.1"/>
    <property type="molecule type" value="Genomic_DNA"/>
</dbReference>
<accession>A0A6V8P0H4</accession>
<dbReference type="EMBL" id="BLRU01000258">
    <property type="protein sequence ID" value="GFP20123.1"/>
    <property type="molecule type" value="Genomic_DNA"/>
</dbReference>
<reference evidence="14 15" key="1">
    <citation type="journal article" date="2020" name="Front. Microbiol.">
        <title>Single-cell genomics of novel Actinobacteria with the Wood-Ljungdahl pathway discovered in a serpentinizing system.</title>
        <authorList>
            <person name="Merino N."/>
            <person name="Kawai M."/>
            <person name="Boyd E.S."/>
            <person name="Colman D.R."/>
            <person name="McGlynn S.E."/>
            <person name="Nealson K.H."/>
            <person name="Kurokawa K."/>
            <person name="Hongoh Y."/>
        </authorList>
    </citation>
    <scope>NUCLEOTIDE SEQUENCE [LARGE SCALE GENOMIC DNA]</scope>
    <source>
        <strain evidence="8 17">S03</strain>
        <strain evidence="9 14">S25</strain>
        <strain evidence="10 19">S34</strain>
        <strain evidence="11 18">S43</strain>
        <strain evidence="12 15">S44</strain>
        <strain evidence="13 16">S47</strain>
    </source>
</reference>
<dbReference type="EMBL" id="BLRZ01000017">
    <property type="protein sequence ID" value="GFP29620.1"/>
    <property type="molecule type" value="Genomic_DNA"/>
</dbReference>
<evidence type="ECO:0000313" key="16">
    <source>
        <dbReference type="Proteomes" id="UP000569018"/>
    </source>
</evidence>
<keyword evidence="3 6" id="KW-0812">Transmembrane</keyword>
<evidence type="ECO:0000313" key="11">
    <source>
        <dbReference type="EMBL" id="GFP34363.1"/>
    </source>
</evidence>
<dbReference type="Proteomes" id="UP000543224">
    <property type="component" value="Unassembled WGS sequence"/>
</dbReference>
<feature type="domain" description="Type II secretion system protein GspF" evidence="7">
    <location>
        <begin position="121"/>
        <end position="245"/>
    </location>
</feature>
<dbReference type="GO" id="GO:0005886">
    <property type="term" value="C:plasma membrane"/>
    <property type="evidence" value="ECO:0007669"/>
    <property type="project" value="UniProtKB-SubCell"/>
</dbReference>
<dbReference type="Proteomes" id="UP000576480">
    <property type="component" value="Unassembled WGS sequence"/>
</dbReference>
<evidence type="ECO:0000256" key="5">
    <source>
        <dbReference type="ARBA" id="ARBA00023136"/>
    </source>
</evidence>
<evidence type="ECO:0000256" key="6">
    <source>
        <dbReference type="SAM" id="Phobius"/>
    </source>
</evidence>
<evidence type="ECO:0000313" key="14">
    <source>
        <dbReference type="Proteomes" id="UP000543224"/>
    </source>
</evidence>
<evidence type="ECO:0000313" key="9">
    <source>
        <dbReference type="EMBL" id="GFP25230.1"/>
    </source>
</evidence>
<gene>
    <name evidence="8" type="ORF">HKBW3S03_01626</name>
    <name evidence="9" type="ORF">HKBW3S25_00688</name>
    <name evidence="10" type="ORF">HKBW3S34_00540</name>
    <name evidence="11" type="ORF">HKBW3S43_00157</name>
    <name evidence="12" type="ORF">HKBW3S44_01434</name>
    <name evidence="13" type="ORF">HKBW3S47_00028</name>
</gene>
<keyword evidence="2" id="KW-1003">Cell membrane</keyword>
<feature type="transmembrane region" description="Helical" evidence="6">
    <location>
        <begin position="80"/>
        <end position="97"/>
    </location>
</feature>
<evidence type="ECO:0000313" key="18">
    <source>
        <dbReference type="Proteomes" id="UP000576480"/>
    </source>
</evidence>
<evidence type="ECO:0000256" key="1">
    <source>
        <dbReference type="ARBA" id="ARBA00004651"/>
    </source>
</evidence>
<name>A0A6V8P0H4_9ACTN</name>
<dbReference type="Proteomes" id="UP000588083">
    <property type="component" value="Unassembled WGS sequence"/>
</dbReference>
<evidence type="ECO:0000313" key="17">
    <source>
        <dbReference type="Proteomes" id="UP000574717"/>
    </source>
</evidence>
<evidence type="ECO:0000259" key="7">
    <source>
        <dbReference type="Pfam" id="PF00482"/>
    </source>
</evidence>
<dbReference type="PANTHER" id="PTHR35007">
    <property type="entry name" value="INTEGRAL MEMBRANE PROTEIN-RELATED"/>
    <property type="match status" value="1"/>
</dbReference>
<evidence type="ECO:0000313" key="19">
    <source>
        <dbReference type="Proteomes" id="UP000588083"/>
    </source>
</evidence>
<evidence type="ECO:0000256" key="3">
    <source>
        <dbReference type="ARBA" id="ARBA00022692"/>
    </source>
</evidence>
<evidence type="ECO:0000313" key="13">
    <source>
        <dbReference type="EMBL" id="GFP38327.1"/>
    </source>
</evidence>
<dbReference type="EMBL" id="BLSB01000004">
    <property type="protein sequence ID" value="GFP34363.1"/>
    <property type="molecule type" value="Genomic_DNA"/>
</dbReference>
<dbReference type="RefSeq" id="WP_176229161.1">
    <property type="nucleotide sequence ID" value="NZ_BLRU01000258.1"/>
</dbReference>
<dbReference type="InterPro" id="IPR018076">
    <property type="entry name" value="T2SS_GspF_dom"/>
</dbReference>
<evidence type="ECO:0000313" key="12">
    <source>
        <dbReference type="EMBL" id="GFP37754.1"/>
    </source>
</evidence>
<evidence type="ECO:0000256" key="2">
    <source>
        <dbReference type="ARBA" id="ARBA00022475"/>
    </source>
</evidence>
<feature type="transmembrane region" description="Helical" evidence="6">
    <location>
        <begin position="54"/>
        <end position="74"/>
    </location>
</feature>
<evidence type="ECO:0000313" key="10">
    <source>
        <dbReference type="EMBL" id="GFP29620.1"/>
    </source>
</evidence>
<dbReference type="PANTHER" id="PTHR35007:SF2">
    <property type="entry name" value="PILUS ASSEMBLE PROTEIN"/>
    <property type="match status" value="1"/>
</dbReference>
<comment type="subcellular location">
    <subcellularLocation>
        <location evidence="1">Cell membrane</location>
        <topology evidence="1">Multi-pass membrane protein</topology>
    </subcellularLocation>
</comment>
<organism evidence="9 14">
    <name type="scientific">Candidatus Hakubella thermalkaliphila</name>
    <dbReference type="NCBI Taxonomy" id="2754717"/>
    <lineage>
        <taxon>Bacteria</taxon>
        <taxon>Bacillati</taxon>
        <taxon>Actinomycetota</taxon>
        <taxon>Actinomycetota incertae sedis</taxon>
        <taxon>Candidatus Hakubellales</taxon>
        <taxon>Candidatus Hakubellaceae</taxon>
        <taxon>Candidatus Hakubella</taxon>
    </lineage>
</organism>
<dbReference type="Proteomes" id="UP000561271">
    <property type="component" value="Unassembled WGS sequence"/>
</dbReference>
<protein>
    <submittedName>
        <fullName evidence="8">Tight adherence protein C</fullName>
    </submittedName>
</protein>
<dbReference type="Proteomes" id="UP000569018">
    <property type="component" value="Unassembled WGS sequence"/>
</dbReference>
<dbReference type="AlphaFoldDB" id="A0A6V8P0H4"/>
<keyword evidence="19" id="KW-1185">Reference proteome</keyword>